<dbReference type="InterPro" id="IPR003663">
    <property type="entry name" value="Sugar/inositol_transpt"/>
</dbReference>
<dbReference type="PROSITE" id="PS50850">
    <property type="entry name" value="MFS"/>
    <property type="match status" value="1"/>
</dbReference>
<dbReference type="GO" id="GO:0005351">
    <property type="term" value="F:carbohydrate:proton symporter activity"/>
    <property type="evidence" value="ECO:0007669"/>
    <property type="project" value="TreeGrafter"/>
</dbReference>
<dbReference type="Proteomes" id="UP000030651">
    <property type="component" value="Unassembled WGS sequence"/>
</dbReference>
<feature type="transmembrane region" description="Helical" evidence="7">
    <location>
        <begin position="178"/>
        <end position="201"/>
    </location>
</feature>
<dbReference type="FunFam" id="1.20.1250.20:FF:000134">
    <property type="entry name" value="MFS sugar transporter protein"/>
    <property type="match status" value="1"/>
</dbReference>
<feature type="transmembrane region" description="Helical" evidence="7">
    <location>
        <begin position="90"/>
        <end position="109"/>
    </location>
</feature>
<dbReference type="Gene3D" id="1.20.1250.20">
    <property type="entry name" value="MFS general substrate transporter like domains"/>
    <property type="match status" value="1"/>
</dbReference>
<protein>
    <recommendedName>
        <fullName evidence="8">Major facilitator superfamily (MFS) profile domain-containing protein</fullName>
    </recommendedName>
</protein>
<evidence type="ECO:0000256" key="4">
    <source>
        <dbReference type="ARBA" id="ARBA00022692"/>
    </source>
</evidence>
<feature type="transmembrane region" description="Helical" evidence="7">
    <location>
        <begin position="406"/>
        <end position="426"/>
    </location>
</feature>
<feature type="transmembrane region" description="Helical" evidence="7">
    <location>
        <begin position="438"/>
        <end position="457"/>
    </location>
</feature>
<feature type="transmembrane region" description="Helical" evidence="7">
    <location>
        <begin position="115"/>
        <end position="139"/>
    </location>
</feature>
<evidence type="ECO:0000259" key="8">
    <source>
        <dbReference type="PROSITE" id="PS50850"/>
    </source>
</evidence>
<reference evidence="10" key="1">
    <citation type="journal article" date="2015" name="BMC Genomics">
        <title>Genomic and transcriptomic analysis of the endophytic fungus Pestalotiopsis fici reveals its lifestyle and high potential for synthesis of natural products.</title>
        <authorList>
            <person name="Wang X."/>
            <person name="Zhang X."/>
            <person name="Liu L."/>
            <person name="Xiang M."/>
            <person name="Wang W."/>
            <person name="Sun X."/>
            <person name="Che Y."/>
            <person name="Guo L."/>
            <person name="Liu G."/>
            <person name="Guo L."/>
            <person name="Wang C."/>
            <person name="Yin W.B."/>
            <person name="Stadler M."/>
            <person name="Zhang X."/>
            <person name="Liu X."/>
        </authorList>
    </citation>
    <scope>NUCLEOTIDE SEQUENCE [LARGE SCALE GENOMIC DNA]</scope>
    <source>
        <strain evidence="10">W106-1 / CGMCC3.15140</strain>
    </source>
</reference>
<feature type="transmembrane region" description="Helical" evidence="7">
    <location>
        <begin position="369"/>
        <end position="394"/>
    </location>
</feature>
<keyword evidence="10" id="KW-1185">Reference proteome</keyword>
<dbReference type="AlphaFoldDB" id="W3X5Q6"/>
<feature type="transmembrane region" description="Helical" evidence="7">
    <location>
        <begin position="313"/>
        <end position="331"/>
    </location>
</feature>
<dbReference type="InterPro" id="IPR020846">
    <property type="entry name" value="MFS_dom"/>
</dbReference>
<dbReference type="GeneID" id="19271478"/>
<evidence type="ECO:0000313" key="10">
    <source>
        <dbReference type="Proteomes" id="UP000030651"/>
    </source>
</evidence>
<keyword evidence="5 7" id="KW-1133">Transmembrane helix</keyword>
<dbReference type="eggNOG" id="KOG0254">
    <property type="taxonomic scope" value="Eukaryota"/>
</dbReference>
<keyword evidence="6 7" id="KW-0472">Membrane</keyword>
<dbReference type="InterPro" id="IPR050360">
    <property type="entry name" value="MFS_Sugar_Transporters"/>
</dbReference>
<evidence type="ECO:0000313" key="9">
    <source>
        <dbReference type="EMBL" id="ETS81463.1"/>
    </source>
</evidence>
<proteinExistence type="inferred from homology"/>
<dbReference type="PANTHER" id="PTHR48022:SF31">
    <property type="entry name" value="HEXOSE TRANSPORTER"/>
    <property type="match status" value="1"/>
</dbReference>
<dbReference type="SUPFAM" id="SSF103473">
    <property type="entry name" value="MFS general substrate transporter"/>
    <property type="match status" value="1"/>
</dbReference>
<dbReference type="EMBL" id="KI912112">
    <property type="protein sequence ID" value="ETS81463.1"/>
    <property type="molecule type" value="Genomic_DNA"/>
</dbReference>
<feature type="transmembrane region" description="Helical" evidence="7">
    <location>
        <begin position="271"/>
        <end position="293"/>
    </location>
</feature>
<evidence type="ECO:0000256" key="2">
    <source>
        <dbReference type="ARBA" id="ARBA00010992"/>
    </source>
</evidence>
<evidence type="ECO:0000256" key="6">
    <source>
        <dbReference type="ARBA" id="ARBA00023136"/>
    </source>
</evidence>
<evidence type="ECO:0000256" key="3">
    <source>
        <dbReference type="ARBA" id="ARBA00022448"/>
    </source>
</evidence>
<evidence type="ECO:0000256" key="5">
    <source>
        <dbReference type="ARBA" id="ARBA00022989"/>
    </source>
</evidence>
<dbReference type="InterPro" id="IPR005828">
    <property type="entry name" value="MFS_sugar_transport-like"/>
</dbReference>
<dbReference type="RefSeq" id="XP_007833237.1">
    <property type="nucleotide sequence ID" value="XM_007835046.1"/>
</dbReference>
<organism evidence="9 10">
    <name type="scientific">Pestalotiopsis fici (strain W106-1 / CGMCC3.15140)</name>
    <dbReference type="NCBI Taxonomy" id="1229662"/>
    <lineage>
        <taxon>Eukaryota</taxon>
        <taxon>Fungi</taxon>
        <taxon>Dikarya</taxon>
        <taxon>Ascomycota</taxon>
        <taxon>Pezizomycotina</taxon>
        <taxon>Sordariomycetes</taxon>
        <taxon>Xylariomycetidae</taxon>
        <taxon>Amphisphaeriales</taxon>
        <taxon>Sporocadaceae</taxon>
        <taxon>Pestalotiopsis</taxon>
    </lineage>
</organism>
<accession>W3X5Q6</accession>
<dbReference type="HOGENOM" id="CLU_001265_30_13_1"/>
<feature type="domain" description="Major facilitator superfamily (MFS) profile" evidence="8">
    <location>
        <begin position="23"/>
        <end position="460"/>
    </location>
</feature>
<dbReference type="KEGG" id="pfy:PFICI_06465"/>
<evidence type="ECO:0000256" key="1">
    <source>
        <dbReference type="ARBA" id="ARBA00004141"/>
    </source>
</evidence>
<name>W3X5Q6_PESFW</name>
<dbReference type="GO" id="GO:0016020">
    <property type="term" value="C:membrane"/>
    <property type="evidence" value="ECO:0007669"/>
    <property type="project" value="UniProtKB-SubCell"/>
</dbReference>
<keyword evidence="3" id="KW-0813">Transport</keyword>
<keyword evidence="4 7" id="KW-0812">Transmembrane</keyword>
<dbReference type="OrthoDB" id="4540492at2759"/>
<dbReference type="InterPro" id="IPR005829">
    <property type="entry name" value="Sugar_transporter_CS"/>
</dbReference>
<dbReference type="Pfam" id="PF00083">
    <property type="entry name" value="Sugar_tr"/>
    <property type="match status" value="1"/>
</dbReference>
<sequence>MGFFDGALGPLQFKSSTTTILLIILSSCVFATTTGYDTALINGINILPSYTSTLKLTTATKSLNSAASFLGWAVVSTFMGPVVDRVGRRTGVLISVALKIVGVVLMSCAQEVGMFVVGRMVLGAGSGTSSIAASTLMAGRDFASQMASVRPGLHLLNLLCALIAAGVTYATADLAGSLAWRLPCALQALFSVVCGLILLFVPESPRWLVHRDRCDDALTVLASTHSNGDKEDPLTQLQYKEIVDTIEWERNTGKKMTYGEVFRTPNSRRRLMLVVSVAVLAMASGNNIISYYLGDMLSNAGITNTHIQLEINIGLNAWCLVISLIGTWLVGKAGRKTMALFSIAGMIIFIFLIGALTKLYGNGGNNPGIYSAVATIYLFQGSYAIGITPLTILYPPEVLNFSIRSNGMAAWTFAITCGGLFSVFVWPFALKAIGWETYMINACWDVVMFVFVAYFWIETKGLTLEEIDAKFDAVTGGGVGSGDIEGPKTIDGLEISHASGKLNKMDVAIKTSCETRA</sequence>
<feature type="transmembrane region" description="Helical" evidence="7">
    <location>
        <begin position="20"/>
        <end position="46"/>
    </location>
</feature>
<gene>
    <name evidence="9" type="ORF">PFICI_06465</name>
</gene>
<comment type="subcellular location">
    <subcellularLocation>
        <location evidence="1">Membrane</location>
        <topology evidence="1">Multi-pass membrane protein</topology>
    </subcellularLocation>
</comment>
<comment type="similarity">
    <text evidence="2">Belongs to the major facilitator superfamily. Sugar transporter (TC 2.A.1.1) family.</text>
</comment>
<dbReference type="PRINTS" id="PR00171">
    <property type="entry name" value="SUGRTRNSPORT"/>
</dbReference>
<dbReference type="InterPro" id="IPR036259">
    <property type="entry name" value="MFS_trans_sf"/>
</dbReference>
<feature type="transmembrane region" description="Helical" evidence="7">
    <location>
        <begin position="338"/>
        <end position="357"/>
    </location>
</feature>
<dbReference type="InParanoid" id="W3X5Q6"/>
<feature type="transmembrane region" description="Helical" evidence="7">
    <location>
        <begin position="151"/>
        <end position="172"/>
    </location>
</feature>
<evidence type="ECO:0000256" key="7">
    <source>
        <dbReference type="SAM" id="Phobius"/>
    </source>
</evidence>
<dbReference type="PROSITE" id="PS00216">
    <property type="entry name" value="SUGAR_TRANSPORT_1"/>
    <property type="match status" value="1"/>
</dbReference>
<dbReference type="PANTHER" id="PTHR48022">
    <property type="entry name" value="PLASTIDIC GLUCOSE TRANSPORTER 4"/>
    <property type="match status" value="1"/>
</dbReference>
<feature type="transmembrane region" description="Helical" evidence="7">
    <location>
        <begin position="66"/>
        <end position="83"/>
    </location>
</feature>